<dbReference type="NCBIfam" id="TIGR02281">
    <property type="entry name" value="clan_AA_DTGA"/>
    <property type="match status" value="1"/>
</dbReference>
<comment type="caution">
    <text evidence="2">The sequence shown here is derived from an EMBL/GenBank/DDBJ whole genome shotgun (WGS) entry which is preliminary data.</text>
</comment>
<reference evidence="2 3" key="1">
    <citation type="submission" date="2023-06" db="EMBL/GenBank/DDBJ databases">
        <title>Draft genome sequence of Novosphingobium sp. strain IK01.</title>
        <authorList>
            <person name="Hatamoto M."/>
            <person name="Ikarashi T."/>
            <person name="Yamaguchi T."/>
        </authorList>
    </citation>
    <scope>NUCLEOTIDE SEQUENCE [LARGE SCALE GENOMIC DNA]</scope>
    <source>
        <strain evidence="2 3">IK01</strain>
    </source>
</reference>
<dbReference type="Proteomes" id="UP001187221">
    <property type="component" value="Unassembled WGS sequence"/>
</dbReference>
<dbReference type="SUPFAM" id="SSF50630">
    <property type="entry name" value="Acid proteases"/>
    <property type="match status" value="1"/>
</dbReference>
<dbReference type="InterPro" id="IPR011969">
    <property type="entry name" value="Clan_AA_Asp_peptidase_C"/>
</dbReference>
<dbReference type="GO" id="GO:0008233">
    <property type="term" value="F:peptidase activity"/>
    <property type="evidence" value="ECO:0007669"/>
    <property type="project" value="UniProtKB-KW"/>
</dbReference>
<keyword evidence="1" id="KW-1133">Transmembrane helix</keyword>
<keyword evidence="3" id="KW-1185">Reference proteome</keyword>
<gene>
    <name evidence="2" type="ORF">NUTIK01_17750</name>
</gene>
<keyword evidence="1" id="KW-0472">Membrane</keyword>
<evidence type="ECO:0000313" key="3">
    <source>
        <dbReference type="Proteomes" id="UP001187221"/>
    </source>
</evidence>
<dbReference type="InterPro" id="IPR001969">
    <property type="entry name" value="Aspartic_peptidase_AS"/>
</dbReference>
<dbReference type="EMBL" id="BTFW01000001">
    <property type="protein sequence ID" value="GMM60998.1"/>
    <property type="molecule type" value="Genomic_DNA"/>
</dbReference>
<keyword evidence="1" id="KW-0812">Transmembrane</keyword>
<evidence type="ECO:0000313" key="2">
    <source>
        <dbReference type="EMBL" id="GMM60998.1"/>
    </source>
</evidence>
<name>A0ABQ6P6X7_9SPHN</name>
<keyword evidence="2" id="KW-0645">Protease</keyword>
<protein>
    <submittedName>
        <fullName evidence="2">TIGR02281 family clan AA aspartic protease</fullName>
    </submittedName>
</protein>
<accession>A0ABQ6P6X7</accession>
<dbReference type="InterPro" id="IPR034122">
    <property type="entry name" value="Retropepsin-like_bacterial"/>
</dbReference>
<dbReference type="Gene3D" id="2.40.70.10">
    <property type="entry name" value="Acid Proteases"/>
    <property type="match status" value="1"/>
</dbReference>
<proteinExistence type="predicted"/>
<dbReference type="PROSITE" id="PS00141">
    <property type="entry name" value="ASP_PROTEASE"/>
    <property type="match status" value="1"/>
</dbReference>
<evidence type="ECO:0000256" key="1">
    <source>
        <dbReference type="SAM" id="Phobius"/>
    </source>
</evidence>
<dbReference type="GO" id="GO:0006508">
    <property type="term" value="P:proteolysis"/>
    <property type="evidence" value="ECO:0007669"/>
    <property type="project" value="UniProtKB-KW"/>
</dbReference>
<dbReference type="CDD" id="cd05483">
    <property type="entry name" value="retropepsin_like_bacteria"/>
    <property type="match status" value="1"/>
</dbReference>
<keyword evidence="2" id="KW-0378">Hydrolase</keyword>
<feature type="transmembrane region" description="Helical" evidence="1">
    <location>
        <begin position="20"/>
        <end position="43"/>
    </location>
</feature>
<dbReference type="InterPro" id="IPR021109">
    <property type="entry name" value="Peptidase_aspartic_dom_sf"/>
</dbReference>
<feature type="transmembrane region" description="Helical" evidence="1">
    <location>
        <begin position="50"/>
        <end position="75"/>
    </location>
</feature>
<dbReference type="RefSeq" id="WP_317974725.1">
    <property type="nucleotide sequence ID" value="NZ_BTFW01000001.1"/>
</dbReference>
<sequence>MFGVPESPVMIDLLHAFGDWPPWLGSLPPLLAAGVVAMVLVALAGRGHGILALVIRLCGSGLLLAVFAMALVRFIPLEPAVGQILPRLGMPEARVSGGQVRVPLAADGHYWIEARVNGTLTRFLVDTGATFTTLSAEGASEAGIKPDPLRLPVVMHTANGDAEAQMARVGQLRFGSIDARHLDVVVSDTSGGLNVLGMNFLNRLKGWRVEEGVLILSPRHPVAV</sequence>
<dbReference type="Pfam" id="PF13975">
    <property type="entry name" value="gag-asp_proteas"/>
    <property type="match status" value="1"/>
</dbReference>
<organism evidence="2 3">
    <name type="scientific">Novosphingobium pituita</name>
    <dbReference type="NCBI Taxonomy" id="3056842"/>
    <lineage>
        <taxon>Bacteria</taxon>
        <taxon>Pseudomonadati</taxon>
        <taxon>Pseudomonadota</taxon>
        <taxon>Alphaproteobacteria</taxon>
        <taxon>Sphingomonadales</taxon>
        <taxon>Sphingomonadaceae</taxon>
        <taxon>Novosphingobium</taxon>
    </lineage>
</organism>